<feature type="compositionally biased region" description="Basic and acidic residues" evidence="5">
    <location>
        <begin position="440"/>
        <end position="452"/>
    </location>
</feature>
<feature type="domain" description="C3H1-type" evidence="6">
    <location>
        <begin position="46"/>
        <end position="73"/>
    </location>
</feature>
<feature type="zinc finger region" description="C3H1-type" evidence="4">
    <location>
        <begin position="46"/>
        <end position="73"/>
    </location>
</feature>
<dbReference type="OrthoDB" id="410307at2759"/>
<dbReference type="SUPFAM" id="SSF90229">
    <property type="entry name" value="CCCH zinc finger"/>
    <property type="match status" value="2"/>
</dbReference>
<dbReference type="PROSITE" id="PS50103">
    <property type="entry name" value="ZF_C3H1"/>
    <property type="match status" value="3"/>
</dbReference>
<dbReference type="InterPro" id="IPR036855">
    <property type="entry name" value="Znf_CCCH_sf"/>
</dbReference>
<feature type="region of interest" description="Disordered" evidence="5">
    <location>
        <begin position="775"/>
        <end position="794"/>
    </location>
</feature>
<keyword evidence="8" id="KW-1185">Reference proteome</keyword>
<feature type="region of interest" description="Disordered" evidence="5">
    <location>
        <begin position="272"/>
        <end position="306"/>
    </location>
</feature>
<dbReference type="Gene3D" id="4.10.1000.10">
    <property type="entry name" value="Zinc finger, CCCH-type"/>
    <property type="match status" value="1"/>
</dbReference>
<proteinExistence type="predicted"/>
<feature type="compositionally biased region" description="Basic and acidic residues" evidence="5">
    <location>
        <begin position="729"/>
        <end position="740"/>
    </location>
</feature>
<evidence type="ECO:0000256" key="1">
    <source>
        <dbReference type="ARBA" id="ARBA00022723"/>
    </source>
</evidence>
<evidence type="ECO:0000313" key="7">
    <source>
        <dbReference type="EMBL" id="EUD68674.1"/>
    </source>
</evidence>
<dbReference type="SMART" id="SM00356">
    <property type="entry name" value="ZnF_C3H1"/>
    <property type="match status" value="3"/>
</dbReference>
<evidence type="ECO:0000256" key="3">
    <source>
        <dbReference type="ARBA" id="ARBA00022833"/>
    </source>
</evidence>
<feature type="compositionally biased region" description="Polar residues" evidence="5">
    <location>
        <begin position="514"/>
        <end position="531"/>
    </location>
</feature>
<name>W7AI43_9APIC</name>
<sequence>MKMSVTLRQHFWKTKLCPLHMENRCKEGSNCDYAHSIEDLRSIPDLKRTKLCYKLLKGEECFNKKCNYAHNQEELKSAQNLFAYKSSMCKFVANKTCLNGSTCRFAHTIDELRVPRIPEILLEKTNVDRVEGVDEETDLVLFESGGNIICEASGDVNCTGKDDAGGGGKENLVNEMENNFTNSLANSLSKNLVRSFNKNGSRNGNRNGNRNANRNGNRNGNRNDNRNDNKNGNRSSHQNGLHDGNKNFTQSFDLMLTNFNSMQIAQKEHSHNNTYGCLGQNRKNGVNHPRDERKRRDRNRNRNKEKQLKLKVKNSNYVKNYEQGSANNNKEVMNSFAPSCNKKKYVEERDRFYDSNTTISSSLNCTEEGKNDQVNTEGYVSNTFEKVDMNECYVKTEESIGGGSGGEAEMGVKGGESGSATRNAIRCAVDSAVEGTAEGADGRAEGDAEHGGEPGTENLVETRDNKSKVKRRNDPKSHPVQKNAPNSYPAQKSAPKSPPVQKNHPKCDIASGSAEHQTNNQHIRNGQTNEPNYINYNYDYNNYVNPVVYNKMMQMKYNTYSPYFNYNQPNNNACKYDAGAMSSPYPPFAKPNEFFMYDHQSNVLHMTPNYYGNCLYFYANPYSYGQCPMVNKMEGGDNGARENFSCIADQTKGAVKSTGELLAFNEGDDSDVNAKIQGEKDDPEEITPPEELTSSEELTPSEQLTSSEELSPSPELSPTEDVPDAEESLNDRQKAEHEVSSDGGEEVSYEADRLNGQQEGTTDGENKQADEIKLGKITKQKGHTHQCSVTELKAKSEREQAHMNMRVRNDYSKKSNNSLVGTNEWNKYPSGNFTEEQMKKAKGNSKQKKKKLSKLLSLNNANKICRRDVCVSNENTVGGNTKRSNKQIDSAMYGSSGNLGNAPNVMKYPKNAQLQYNGQVNSSSVYSYILHANNAESANCEKRFMKPPPNDMDLYMNNHYHMNQLANEQMMFNLNGRNYGYYYCPYAPPAAAYTDEVYLN</sequence>
<feature type="compositionally biased region" description="Gly residues" evidence="5">
    <location>
        <begin position="400"/>
        <end position="417"/>
    </location>
</feature>
<feature type="compositionally biased region" description="Basic and acidic residues" evidence="5">
    <location>
        <begin position="221"/>
        <end position="231"/>
    </location>
</feature>
<protein>
    <recommendedName>
        <fullName evidence="6">C3H1-type domain-containing protein</fullName>
    </recommendedName>
</protein>
<keyword evidence="3 4" id="KW-0862">Zinc</keyword>
<reference evidence="7 8" key="1">
    <citation type="submission" date="2013-02" db="EMBL/GenBank/DDBJ databases">
        <title>The Genome Sequence of Plasmodium inui San Antonio 1.</title>
        <authorList>
            <consortium name="The Broad Institute Genome Sequencing Platform"/>
            <consortium name="The Broad Institute Genome Sequencing Center for Infectious Disease"/>
            <person name="Neafsey D."/>
            <person name="Cheeseman I."/>
            <person name="Volkman S."/>
            <person name="Adams J."/>
            <person name="Walker B."/>
            <person name="Young S.K."/>
            <person name="Zeng Q."/>
            <person name="Gargeya S."/>
            <person name="Fitzgerald M."/>
            <person name="Haas B."/>
            <person name="Abouelleil A."/>
            <person name="Alvarado L."/>
            <person name="Arachchi H.M."/>
            <person name="Berlin A.M."/>
            <person name="Chapman S.B."/>
            <person name="Dewar J."/>
            <person name="Goldberg J."/>
            <person name="Griggs A."/>
            <person name="Gujja S."/>
            <person name="Hansen M."/>
            <person name="Howarth C."/>
            <person name="Imamovic A."/>
            <person name="Larimer J."/>
            <person name="McCowan C."/>
            <person name="Murphy C."/>
            <person name="Neiman D."/>
            <person name="Pearson M."/>
            <person name="Priest M."/>
            <person name="Roberts A."/>
            <person name="Saif S."/>
            <person name="Shea T."/>
            <person name="Sisk P."/>
            <person name="Sykes S."/>
            <person name="Wortman J."/>
            <person name="Nusbaum C."/>
            <person name="Birren B."/>
        </authorList>
    </citation>
    <scope>NUCLEOTIDE SEQUENCE [LARGE SCALE GENOMIC DNA]</scope>
    <source>
        <strain evidence="7 8">San Antonio 1</strain>
    </source>
</reference>
<feature type="region of interest" description="Disordered" evidence="5">
    <location>
        <begin position="664"/>
        <end position="749"/>
    </location>
</feature>
<accession>W7AI43</accession>
<feature type="compositionally biased region" description="Low complexity" evidence="5">
    <location>
        <begin position="689"/>
        <end position="720"/>
    </location>
</feature>
<dbReference type="GeneID" id="20036348"/>
<dbReference type="VEuPathDB" id="PlasmoDB:C922_01074"/>
<evidence type="ECO:0000256" key="4">
    <source>
        <dbReference type="PROSITE-ProRule" id="PRU00723"/>
    </source>
</evidence>
<evidence type="ECO:0000256" key="2">
    <source>
        <dbReference type="ARBA" id="ARBA00022771"/>
    </source>
</evidence>
<dbReference type="AlphaFoldDB" id="W7AI43"/>
<feature type="compositionally biased region" description="Basic and acidic residues" evidence="5">
    <location>
        <begin position="288"/>
        <end position="306"/>
    </location>
</feature>
<dbReference type="Gene3D" id="3.30.1370.210">
    <property type="match status" value="1"/>
</dbReference>
<keyword evidence="2 4" id="KW-0863">Zinc-finger</keyword>
<feature type="domain" description="C3H1-type" evidence="6">
    <location>
        <begin position="83"/>
        <end position="110"/>
    </location>
</feature>
<evidence type="ECO:0000259" key="6">
    <source>
        <dbReference type="PROSITE" id="PS50103"/>
    </source>
</evidence>
<organism evidence="7 8">
    <name type="scientific">Plasmodium inui San Antonio 1</name>
    <dbReference type="NCBI Taxonomy" id="1237626"/>
    <lineage>
        <taxon>Eukaryota</taxon>
        <taxon>Sar</taxon>
        <taxon>Alveolata</taxon>
        <taxon>Apicomplexa</taxon>
        <taxon>Aconoidasida</taxon>
        <taxon>Haemosporida</taxon>
        <taxon>Plasmodiidae</taxon>
        <taxon>Plasmodium</taxon>
        <taxon>Plasmodium (Plasmodium)</taxon>
    </lineage>
</organism>
<feature type="zinc finger region" description="C3H1-type" evidence="4">
    <location>
        <begin position="83"/>
        <end position="110"/>
    </location>
</feature>
<feature type="compositionally biased region" description="Basic and acidic residues" evidence="5">
    <location>
        <begin position="460"/>
        <end position="477"/>
    </location>
</feature>
<dbReference type="EMBL" id="KI965462">
    <property type="protein sequence ID" value="EUD68674.1"/>
    <property type="molecule type" value="Genomic_DNA"/>
</dbReference>
<feature type="region of interest" description="Disordered" evidence="5">
    <location>
        <begin position="195"/>
        <end position="247"/>
    </location>
</feature>
<dbReference type="Proteomes" id="UP000030640">
    <property type="component" value="Unassembled WGS sequence"/>
</dbReference>
<gene>
    <name evidence="7" type="ORF">C922_01074</name>
</gene>
<evidence type="ECO:0000256" key="5">
    <source>
        <dbReference type="SAM" id="MobiDB-lite"/>
    </source>
</evidence>
<keyword evidence="1 4" id="KW-0479">Metal-binding</keyword>
<feature type="domain" description="C3H1-type" evidence="6">
    <location>
        <begin position="11"/>
        <end position="38"/>
    </location>
</feature>
<feature type="compositionally biased region" description="Low complexity" evidence="5">
    <location>
        <begin position="197"/>
        <end position="220"/>
    </location>
</feature>
<evidence type="ECO:0000313" key="8">
    <source>
        <dbReference type="Proteomes" id="UP000030640"/>
    </source>
</evidence>
<feature type="region of interest" description="Disordered" evidence="5">
    <location>
        <begin position="398"/>
        <end position="419"/>
    </location>
</feature>
<dbReference type="InterPro" id="IPR000571">
    <property type="entry name" value="Znf_CCCH"/>
</dbReference>
<feature type="zinc finger region" description="C3H1-type" evidence="4">
    <location>
        <begin position="11"/>
        <end position="38"/>
    </location>
</feature>
<dbReference type="RefSeq" id="XP_008814904.1">
    <property type="nucleotide sequence ID" value="XM_008816682.1"/>
</dbReference>
<feature type="region of interest" description="Disordered" evidence="5">
    <location>
        <begin position="435"/>
        <end position="531"/>
    </location>
</feature>
<dbReference type="GO" id="GO:0008270">
    <property type="term" value="F:zinc ion binding"/>
    <property type="evidence" value="ECO:0007669"/>
    <property type="project" value="UniProtKB-KW"/>
</dbReference>